<reference evidence="10" key="1">
    <citation type="submission" date="2018-05" db="EMBL/GenBank/DDBJ databases">
        <authorList>
            <person name="Lanie J.A."/>
            <person name="Ng W.-L."/>
            <person name="Kazmierczak K.M."/>
            <person name="Andrzejewski T.M."/>
            <person name="Davidsen T.M."/>
            <person name="Wayne K.J."/>
            <person name="Tettelin H."/>
            <person name="Glass J.I."/>
            <person name="Rusch D."/>
            <person name="Podicherti R."/>
            <person name="Tsui H.-C.T."/>
            <person name="Winkler M.E."/>
        </authorList>
    </citation>
    <scope>NUCLEOTIDE SEQUENCE</scope>
</reference>
<dbReference type="Pfam" id="PF00149">
    <property type="entry name" value="Metallophos"/>
    <property type="match status" value="1"/>
</dbReference>
<comment type="function">
    <text evidence="1">Hydrolyzes diadenosine 5',5'''-P1,P4-tetraphosphate to yield ADP.</text>
</comment>
<evidence type="ECO:0000256" key="6">
    <source>
        <dbReference type="ARBA" id="ARBA00032248"/>
    </source>
</evidence>
<evidence type="ECO:0000256" key="4">
    <source>
        <dbReference type="ARBA" id="ARBA00022801"/>
    </source>
</evidence>
<dbReference type="PANTHER" id="PTHR42850:SF11">
    <property type="entry name" value="BIS(5'-NUCLEOSYL)-TETRAPHOSPHATASE [SYMMETRICAL]"/>
    <property type="match status" value="1"/>
</dbReference>
<evidence type="ECO:0000256" key="2">
    <source>
        <dbReference type="ARBA" id="ARBA00005419"/>
    </source>
</evidence>
<dbReference type="Gene3D" id="3.60.21.10">
    <property type="match status" value="1"/>
</dbReference>
<evidence type="ECO:0000256" key="1">
    <source>
        <dbReference type="ARBA" id="ARBA00003413"/>
    </source>
</evidence>
<evidence type="ECO:0000256" key="3">
    <source>
        <dbReference type="ARBA" id="ARBA00012506"/>
    </source>
</evidence>
<feature type="domain" description="Calcineurin-like phosphoesterase" evidence="9">
    <location>
        <begin position="1"/>
        <end position="226"/>
    </location>
</feature>
<dbReference type="InterPro" id="IPR050126">
    <property type="entry name" value="Ap4A_hydrolase"/>
</dbReference>
<dbReference type="EMBL" id="UINC01006563">
    <property type="protein sequence ID" value="SVA28282.1"/>
    <property type="molecule type" value="Genomic_DNA"/>
</dbReference>
<evidence type="ECO:0000256" key="5">
    <source>
        <dbReference type="ARBA" id="ARBA00031248"/>
    </source>
</evidence>
<dbReference type="SUPFAM" id="SSF56300">
    <property type="entry name" value="Metallo-dependent phosphatases"/>
    <property type="match status" value="1"/>
</dbReference>
<dbReference type="GO" id="GO:0005737">
    <property type="term" value="C:cytoplasm"/>
    <property type="evidence" value="ECO:0007669"/>
    <property type="project" value="TreeGrafter"/>
</dbReference>
<comment type="similarity">
    <text evidence="2">Belongs to the Ap4A hydrolase family.</text>
</comment>
<evidence type="ECO:0000256" key="8">
    <source>
        <dbReference type="ARBA" id="ARBA00049417"/>
    </source>
</evidence>
<dbReference type="InterPro" id="IPR004617">
    <property type="entry name" value="ApaH"/>
</dbReference>
<dbReference type="GO" id="GO:0110154">
    <property type="term" value="P:RNA decapping"/>
    <property type="evidence" value="ECO:0007669"/>
    <property type="project" value="TreeGrafter"/>
</dbReference>
<keyword evidence="4" id="KW-0378">Hydrolase</keyword>
<evidence type="ECO:0000256" key="7">
    <source>
        <dbReference type="ARBA" id="ARBA00033210"/>
    </source>
</evidence>
<dbReference type="EC" id="3.6.1.41" evidence="3"/>
<sequence>MSTYVIGDVHGCFIQFQKLLKRIKYSPNKDKIILTGDLVNRGPESLAMINFCLDHSNINTVLGNHDLYLLYLLSINSKRGKLRKIVSAPNNKRIFKWLLNKPLFIKIKDIEKQRTFFITHAGIPEIWSPDKAYKLANETSNFLKKNPKRVLESMWGNHPNKWNDKLKDEVRHRTIINYFTRMRFLRNGSEMDLKTTGTHAKKGFKPWFNYESNKYANKNYYYIFGHWATLKGKTKNKHFIGLDTGCVWRGKLSAVRLEDLKKFSIKY</sequence>
<protein>
    <recommendedName>
        <fullName evidence="3">bis(5'-nucleosyl)-tetraphosphatase (symmetrical)</fullName>
        <ecNumber evidence="3">3.6.1.41</ecNumber>
    </recommendedName>
    <alternativeName>
        <fullName evidence="6">Ap4A hydrolase</fullName>
    </alternativeName>
    <alternativeName>
        <fullName evidence="5">Diadenosine 5',5'''-P1,P4-tetraphosphate pyrophosphohydrolase</fullName>
    </alternativeName>
    <alternativeName>
        <fullName evidence="7">Diadenosine tetraphosphatase</fullName>
    </alternativeName>
</protein>
<dbReference type="PIRSF" id="PIRSF000903">
    <property type="entry name" value="B5n-ttraPtase_sm"/>
    <property type="match status" value="1"/>
</dbReference>
<proteinExistence type="inferred from homology"/>
<organism evidence="10">
    <name type="scientific">marine metagenome</name>
    <dbReference type="NCBI Taxonomy" id="408172"/>
    <lineage>
        <taxon>unclassified sequences</taxon>
        <taxon>metagenomes</taxon>
        <taxon>ecological metagenomes</taxon>
    </lineage>
</organism>
<dbReference type="AlphaFoldDB" id="A0A381UJC2"/>
<dbReference type="PANTHER" id="PTHR42850">
    <property type="entry name" value="METALLOPHOSPHOESTERASE"/>
    <property type="match status" value="1"/>
</dbReference>
<evidence type="ECO:0000313" key="10">
    <source>
        <dbReference type="EMBL" id="SVA28282.1"/>
    </source>
</evidence>
<accession>A0A381UJC2</accession>
<dbReference type="InterPro" id="IPR004843">
    <property type="entry name" value="Calcineurin-like_PHP"/>
</dbReference>
<evidence type="ECO:0000259" key="9">
    <source>
        <dbReference type="Pfam" id="PF00149"/>
    </source>
</evidence>
<dbReference type="GO" id="GO:0016791">
    <property type="term" value="F:phosphatase activity"/>
    <property type="evidence" value="ECO:0007669"/>
    <property type="project" value="TreeGrafter"/>
</dbReference>
<comment type="catalytic activity">
    <reaction evidence="8">
        <text>P(1),P(4)-bis(5'-adenosyl) tetraphosphate + H2O = 2 ADP + 2 H(+)</text>
        <dbReference type="Rhea" id="RHEA:24252"/>
        <dbReference type="ChEBI" id="CHEBI:15377"/>
        <dbReference type="ChEBI" id="CHEBI:15378"/>
        <dbReference type="ChEBI" id="CHEBI:58141"/>
        <dbReference type="ChEBI" id="CHEBI:456216"/>
        <dbReference type="EC" id="3.6.1.41"/>
    </reaction>
</comment>
<name>A0A381UJC2_9ZZZZ</name>
<dbReference type="NCBIfam" id="NF001204">
    <property type="entry name" value="PRK00166.1"/>
    <property type="match status" value="1"/>
</dbReference>
<dbReference type="GO" id="GO:0008803">
    <property type="term" value="F:bis(5'-nucleosyl)-tetraphosphatase (symmetrical) activity"/>
    <property type="evidence" value="ECO:0007669"/>
    <property type="project" value="UniProtKB-EC"/>
</dbReference>
<dbReference type="InterPro" id="IPR029052">
    <property type="entry name" value="Metallo-depent_PP-like"/>
</dbReference>
<gene>
    <name evidence="10" type="ORF">METZ01_LOCUS81136</name>
</gene>